<dbReference type="SUPFAM" id="SSF48371">
    <property type="entry name" value="ARM repeat"/>
    <property type="match status" value="1"/>
</dbReference>
<keyword evidence="7" id="KW-1185">Reference proteome</keyword>
<evidence type="ECO:0000259" key="6">
    <source>
        <dbReference type="SMART" id="SM00913"/>
    </source>
</evidence>
<dbReference type="InterPro" id="IPR016024">
    <property type="entry name" value="ARM-type_fold"/>
</dbReference>
<dbReference type="GeneID" id="107073087"/>
<evidence type="ECO:0000313" key="7">
    <source>
        <dbReference type="Proteomes" id="UP000694924"/>
    </source>
</evidence>
<proteinExistence type="inferred from homology"/>
<evidence type="ECO:0000256" key="1">
    <source>
        <dbReference type="ARBA" id="ARBA00004123"/>
    </source>
</evidence>
<reference evidence="8 9" key="1">
    <citation type="submission" date="2025-05" db="UniProtKB">
        <authorList>
            <consortium name="RefSeq"/>
        </authorList>
    </citation>
    <scope>IDENTIFICATION</scope>
    <source>
        <tissue evidence="8 9">Whole body</tissue>
    </source>
</reference>
<dbReference type="Proteomes" id="UP000694924">
    <property type="component" value="Unplaced"/>
</dbReference>
<sequence>MDYANVVDEAIKQFYAGGNNETHNWLLQVQASPEAWSFAWQLLHPSKSWEVQFFAATTLHAKISKQWEEVPKSEYPILQARLLNSIKQENTPKFVLIKLCQSLAAFMAYSYIEPENRNKEKNLVEEVMEVLPYDSASKLELLLKVLSYIPGEFEAKQNIRKNAKIREGLINSWQKTVWLLQQVFASFNPMAQDNNTLYLLGADCTLSWLKTGLLPLEITGQLYPYLLAAAAHYAPLREDSHEDNTESWETVQDCIIMIVTHPDLYKRPQTLWEWATSLVKMALDNKEKSFCEILTSMGEAYSRSFLLALAGEGNDTQKWTSEGLIELLLECAEQKGRYPTDEIRSCIPFGFWFTLQDDLGTIDPPLENKAIDALKPIYARLANALLRKSTLPSSPSESGDADEQELFRCYRQDAADTLDYCYRVLGEDLLIILGRRLSEPLDNPEKWVDVESTLHAFEALADRVGLNECHYIPALMDLVVYHIPYNLYPPEVLACSCSTMGAYAEWIGENPDPWLGRVLQLVTMGLWKGPVTTPRASMALKDITRECGSYLAPFAPSILNTIGQILPNVTSEGGEGQRLMYAAGKLLNTLATVEEQLTYLNATLGLCIVKIKDLLKQPIVTVRLAVTNQLKMATMLFATLESPIGKTVLDGLLPIFNEIITHPEWSQDNVTLEAMYQCMQKSLSCLPNPEIDARPLLTILLTSYKNWPHPAALNLLSQLVILFGKDRNSVIWPVFAEISSLTLRGIKTCQSVRGDLSEWSDLMEAYLSLLAQICKKNGEMLLQVTDQIPDMLRCGMTCLVLPETATPKAAGSFLVHAIMETPRLQNFIRPIGQELVFIILQCVGGEGVRNYSDSHADVLWALNRMWSSNISEWLRASLESQNGPVVSNCDKEIFIRAVLRERSSKRRFYILLKDFSLKCRQKTVGL</sequence>
<evidence type="ECO:0000256" key="3">
    <source>
        <dbReference type="ARBA" id="ARBA00011422"/>
    </source>
</evidence>
<dbReference type="RefSeq" id="XP_015189016.1">
    <property type="nucleotide sequence ID" value="XM_015333530.1"/>
</dbReference>
<dbReference type="Pfam" id="PF18773">
    <property type="entry name" value="Importin_rep"/>
    <property type="match status" value="1"/>
</dbReference>
<dbReference type="Pfam" id="PF03810">
    <property type="entry name" value="IBN_N"/>
    <property type="match status" value="1"/>
</dbReference>
<dbReference type="SMART" id="SM00913">
    <property type="entry name" value="IBN_N"/>
    <property type="match status" value="1"/>
</dbReference>
<protein>
    <submittedName>
        <fullName evidence="8 9">Importin-13</fullName>
    </submittedName>
</protein>
<evidence type="ECO:0000313" key="8">
    <source>
        <dbReference type="RefSeq" id="XP_015189015.1"/>
    </source>
</evidence>
<comment type="subunit">
    <text evidence="3">Interacts with UBC9, RAN, RBM8A, eIF-1A and PAX6.</text>
</comment>
<name>A0ABM1J978_POLDO</name>
<organism evidence="7 9">
    <name type="scientific">Polistes dominula</name>
    <name type="common">European paper wasp</name>
    <name type="synonym">Vespa dominula</name>
    <dbReference type="NCBI Taxonomy" id="743375"/>
    <lineage>
        <taxon>Eukaryota</taxon>
        <taxon>Metazoa</taxon>
        <taxon>Ecdysozoa</taxon>
        <taxon>Arthropoda</taxon>
        <taxon>Hexapoda</taxon>
        <taxon>Insecta</taxon>
        <taxon>Pterygota</taxon>
        <taxon>Neoptera</taxon>
        <taxon>Endopterygota</taxon>
        <taxon>Hymenoptera</taxon>
        <taxon>Apocrita</taxon>
        <taxon>Aculeata</taxon>
        <taxon>Vespoidea</taxon>
        <taxon>Vespidae</taxon>
        <taxon>Polistinae</taxon>
        <taxon>Polistini</taxon>
        <taxon>Polistes</taxon>
    </lineage>
</organism>
<dbReference type="RefSeq" id="XP_015189015.1">
    <property type="nucleotide sequence ID" value="XM_015333529.1"/>
</dbReference>
<comment type="similarity">
    <text evidence="2">Belongs to the importin beta family.</text>
</comment>
<dbReference type="InterPro" id="IPR001494">
    <property type="entry name" value="Importin-beta_N"/>
</dbReference>
<dbReference type="InterPro" id="IPR040520">
    <property type="entry name" value="Importin_rep_3"/>
</dbReference>
<dbReference type="InterPro" id="IPR051345">
    <property type="entry name" value="Importin_beta-like_NTR"/>
</dbReference>
<comment type="subcellular location">
    <subcellularLocation>
        <location evidence="1">Nucleus</location>
    </subcellularLocation>
</comment>
<dbReference type="PANTHER" id="PTHR12363">
    <property type="entry name" value="TRANSPORTIN 3 AND IMPORTIN 13"/>
    <property type="match status" value="1"/>
</dbReference>
<dbReference type="InterPro" id="IPR011989">
    <property type="entry name" value="ARM-like"/>
</dbReference>
<dbReference type="Pfam" id="PF18806">
    <property type="entry name" value="Importin_rep_3"/>
    <property type="match status" value="1"/>
</dbReference>
<evidence type="ECO:0000256" key="5">
    <source>
        <dbReference type="ARBA" id="ARBA00023242"/>
    </source>
</evidence>
<keyword evidence="4" id="KW-0813">Transport</keyword>
<dbReference type="Gene3D" id="1.25.10.10">
    <property type="entry name" value="Leucine-rich Repeat Variant"/>
    <property type="match status" value="1"/>
</dbReference>
<evidence type="ECO:0000256" key="4">
    <source>
        <dbReference type="ARBA" id="ARBA00022448"/>
    </source>
</evidence>
<feature type="domain" description="Importin N-terminal" evidence="6">
    <location>
        <begin position="22"/>
        <end position="88"/>
    </location>
</feature>
<keyword evidence="5" id="KW-0539">Nucleus</keyword>
<dbReference type="PANTHER" id="PTHR12363:SF33">
    <property type="entry name" value="IMPORTIN-13"/>
    <property type="match status" value="1"/>
</dbReference>
<dbReference type="InterPro" id="IPR040709">
    <property type="entry name" value="Importin_rep_1"/>
</dbReference>
<evidence type="ECO:0000256" key="2">
    <source>
        <dbReference type="ARBA" id="ARBA00007991"/>
    </source>
</evidence>
<evidence type="ECO:0000313" key="9">
    <source>
        <dbReference type="RefSeq" id="XP_015189016.1"/>
    </source>
</evidence>
<accession>A0ABM1J978</accession>
<gene>
    <name evidence="8 9" type="primary">LOC107073087</name>
</gene>